<name>A0A7I8JNT2_SPIIN</name>
<keyword evidence="3" id="KW-1185">Reference proteome</keyword>
<dbReference type="AlphaFoldDB" id="A0A7I8JNT2"/>
<organism evidence="1">
    <name type="scientific">Spirodela intermedia</name>
    <name type="common">Intermediate duckweed</name>
    <dbReference type="NCBI Taxonomy" id="51605"/>
    <lineage>
        <taxon>Eukaryota</taxon>
        <taxon>Viridiplantae</taxon>
        <taxon>Streptophyta</taxon>
        <taxon>Embryophyta</taxon>
        <taxon>Tracheophyta</taxon>
        <taxon>Spermatophyta</taxon>
        <taxon>Magnoliopsida</taxon>
        <taxon>Liliopsida</taxon>
        <taxon>Araceae</taxon>
        <taxon>Lemnoideae</taxon>
        <taxon>Spirodela</taxon>
    </lineage>
</organism>
<reference evidence="1" key="1">
    <citation type="submission" date="2019-12" db="EMBL/GenBank/DDBJ databases">
        <authorList>
            <person name="Scholz U."/>
            <person name="Mascher M."/>
            <person name="Fiebig A."/>
        </authorList>
    </citation>
    <scope>NUCLEOTIDE SEQUENCE</scope>
</reference>
<sequence>MHAAQLQQWKKAHPYQFQIDNMTNGQLDQ</sequence>
<evidence type="ECO:0000313" key="2">
    <source>
        <dbReference type="EMBL" id="CAA7408966.1"/>
    </source>
</evidence>
<evidence type="ECO:0000313" key="1">
    <source>
        <dbReference type="EMBL" id="CAA2632647.1"/>
    </source>
</evidence>
<protein>
    <submittedName>
        <fullName evidence="1">Uncharacterized protein</fullName>
    </submittedName>
</protein>
<dbReference type="EMBL" id="LR743602">
    <property type="protein sequence ID" value="CAA2632647.1"/>
    <property type="molecule type" value="Genomic_DNA"/>
</dbReference>
<dbReference type="Proteomes" id="UP000663760">
    <property type="component" value="Chromosome 15"/>
</dbReference>
<accession>A0A7I8JNT2</accession>
<proteinExistence type="predicted"/>
<gene>
    <name evidence="1" type="ORF">SI7747_15018242</name>
    <name evidence="2" type="ORF">SI8410_15019644</name>
</gene>
<evidence type="ECO:0000313" key="3">
    <source>
        <dbReference type="Proteomes" id="UP000663760"/>
    </source>
</evidence>
<dbReference type="EMBL" id="LR746278">
    <property type="protein sequence ID" value="CAA7408966.1"/>
    <property type="molecule type" value="Genomic_DNA"/>
</dbReference>